<evidence type="ECO:0008006" key="3">
    <source>
        <dbReference type="Google" id="ProtNLM"/>
    </source>
</evidence>
<dbReference type="PANTHER" id="PTHR22939:SF129">
    <property type="entry name" value="SERINE PROTEASE HTRA2, MITOCHONDRIAL"/>
    <property type="match status" value="1"/>
</dbReference>
<reference evidence="1 2" key="1">
    <citation type="submission" date="2012-05" db="EMBL/GenBank/DDBJ databases">
        <title>Finished chromosome of genome of Chamaesiphon sp. PCC 6605.</title>
        <authorList>
            <consortium name="US DOE Joint Genome Institute"/>
            <person name="Gugger M."/>
            <person name="Coursin T."/>
            <person name="Rippka R."/>
            <person name="Tandeau De Marsac N."/>
            <person name="Huntemann M."/>
            <person name="Wei C.-L."/>
            <person name="Han J."/>
            <person name="Detter J.C."/>
            <person name="Han C."/>
            <person name="Tapia R."/>
            <person name="Chen A."/>
            <person name="Kyrpides N."/>
            <person name="Mavromatis K."/>
            <person name="Markowitz V."/>
            <person name="Szeto E."/>
            <person name="Ivanova N."/>
            <person name="Pagani I."/>
            <person name="Pati A."/>
            <person name="Goodwin L."/>
            <person name="Nordberg H.P."/>
            <person name="Cantor M.N."/>
            <person name="Hua S.X."/>
            <person name="Woyke T."/>
            <person name="Kerfeld C.A."/>
        </authorList>
    </citation>
    <scope>NUCLEOTIDE SEQUENCE [LARGE SCALE GENOMIC DNA]</scope>
    <source>
        <strain evidence="2">ATCC 27169 / PCC 6605</strain>
    </source>
</reference>
<keyword evidence="2" id="KW-1185">Reference proteome</keyword>
<dbReference type="KEGG" id="cmp:Cha6605_3524"/>
<accession>K9UJY8</accession>
<protein>
    <recommendedName>
        <fullName evidence="3">Trypsin-like serine protease with C-terminal PDZ domain</fullName>
    </recommendedName>
</protein>
<dbReference type="PRINTS" id="PR00834">
    <property type="entry name" value="PROTEASES2C"/>
</dbReference>
<dbReference type="HOGENOM" id="CLU_1445253_0_0_3"/>
<dbReference type="eggNOG" id="COG0265">
    <property type="taxonomic scope" value="Bacteria"/>
</dbReference>
<dbReference type="Gene3D" id="2.40.10.120">
    <property type="match status" value="1"/>
</dbReference>
<evidence type="ECO:0000313" key="2">
    <source>
        <dbReference type="Proteomes" id="UP000010366"/>
    </source>
</evidence>
<dbReference type="PANTHER" id="PTHR22939">
    <property type="entry name" value="SERINE PROTEASE FAMILY S1C HTRA-RELATED"/>
    <property type="match status" value="1"/>
</dbReference>
<dbReference type="EMBL" id="CP003600">
    <property type="protein sequence ID" value="AFY94514.1"/>
    <property type="molecule type" value="Genomic_DNA"/>
</dbReference>
<dbReference type="PATRIC" id="fig|1173020.3.peg.4049"/>
<dbReference type="InterPro" id="IPR009003">
    <property type="entry name" value="Peptidase_S1_PA"/>
</dbReference>
<name>K9UJY8_CHAP6</name>
<sequence length="187" mass="19649">MAITEVDTQLAALAHQLRSITVKIRIGNLSIGTGTIWRSDGLIITNAHVATRARSIVELPDGRSFPAIRTHFDPQQDLAALQIDTTNLTAAEIADIERLRVGELVVAVGNPLSDRGAVTTGTLYASQPGAIVADIQLYPGNSGGPLADCLGRVIGINTMIVDGLAIAIPITKVAAMLDLDRHSRGVA</sequence>
<dbReference type="RefSeq" id="WP_015160640.1">
    <property type="nucleotide sequence ID" value="NC_019697.1"/>
</dbReference>
<dbReference type="GO" id="GO:0004252">
    <property type="term" value="F:serine-type endopeptidase activity"/>
    <property type="evidence" value="ECO:0007669"/>
    <property type="project" value="InterPro"/>
</dbReference>
<evidence type="ECO:0000313" key="1">
    <source>
        <dbReference type="EMBL" id="AFY94514.1"/>
    </source>
</evidence>
<dbReference type="InterPro" id="IPR001940">
    <property type="entry name" value="Peptidase_S1C"/>
</dbReference>
<dbReference type="AlphaFoldDB" id="K9UJY8"/>
<gene>
    <name evidence="1" type="ORF">Cha6605_3524</name>
</gene>
<organism evidence="1 2">
    <name type="scientific">Chamaesiphon minutus (strain ATCC 27169 / PCC 6605)</name>
    <dbReference type="NCBI Taxonomy" id="1173020"/>
    <lineage>
        <taxon>Bacteria</taxon>
        <taxon>Bacillati</taxon>
        <taxon>Cyanobacteriota</taxon>
        <taxon>Cyanophyceae</taxon>
        <taxon>Gomontiellales</taxon>
        <taxon>Chamaesiphonaceae</taxon>
        <taxon>Chamaesiphon</taxon>
    </lineage>
</organism>
<dbReference type="OrthoDB" id="9807133at2"/>
<dbReference type="Pfam" id="PF13365">
    <property type="entry name" value="Trypsin_2"/>
    <property type="match status" value="1"/>
</dbReference>
<dbReference type="GO" id="GO:0006508">
    <property type="term" value="P:proteolysis"/>
    <property type="evidence" value="ECO:0007669"/>
    <property type="project" value="InterPro"/>
</dbReference>
<dbReference type="STRING" id="1173020.Cha6605_3524"/>
<dbReference type="SUPFAM" id="SSF50494">
    <property type="entry name" value="Trypsin-like serine proteases"/>
    <property type="match status" value="1"/>
</dbReference>
<proteinExistence type="predicted"/>
<dbReference type="Proteomes" id="UP000010366">
    <property type="component" value="Chromosome"/>
</dbReference>